<dbReference type="AlphaFoldDB" id="A0A9W8HCH3"/>
<protein>
    <submittedName>
        <fullName evidence="2">Uncharacterized protein</fullName>
    </submittedName>
</protein>
<comment type="caution">
    <text evidence="2">The sequence shown here is derived from an EMBL/GenBank/DDBJ whole genome shotgun (WGS) entry which is preliminary data.</text>
</comment>
<dbReference type="Proteomes" id="UP001140217">
    <property type="component" value="Unassembled WGS sequence"/>
</dbReference>
<dbReference type="EMBL" id="JANBUL010000207">
    <property type="protein sequence ID" value="KAJ2778836.1"/>
    <property type="molecule type" value="Genomic_DNA"/>
</dbReference>
<feature type="region of interest" description="Disordered" evidence="1">
    <location>
        <begin position="84"/>
        <end position="108"/>
    </location>
</feature>
<proteinExistence type="predicted"/>
<name>A0A9W8HCH3_9FUNG</name>
<organism evidence="2 3">
    <name type="scientific">Coemansia javaensis</name>
    <dbReference type="NCBI Taxonomy" id="2761396"/>
    <lineage>
        <taxon>Eukaryota</taxon>
        <taxon>Fungi</taxon>
        <taxon>Fungi incertae sedis</taxon>
        <taxon>Zoopagomycota</taxon>
        <taxon>Kickxellomycotina</taxon>
        <taxon>Kickxellomycetes</taxon>
        <taxon>Kickxellales</taxon>
        <taxon>Kickxellaceae</taxon>
        <taxon>Coemansia</taxon>
    </lineage>
</organism>
<keyword evidence="3" id="KW-1185">Reference proteome</keyword>
<feature type="compositionally biased region" description="Polar residues" evidence="1">
    <location>
        <begin position="93"/>
        <end position="108"/>
    </location>
</feature>
<reference evidence="2" key="1">
    <citation type="submission" date="2022-07" db="EMBL/GenBank/DDBJ databases">
        <title>Phylogenomic reconstructions and comparative analyses of Kickxellomycotina fungi.</title>
        <authorList>
            <person name="Reynolds N.K."/>
            <person name="Stajich J.E."/>
            <person name="Barry K."/>
            <person name="Grigoriev I.V."/>
            <person name="Crous P."/>
            <person name="Smith M.E."/>
        </authorList>
    </citation>
    <scope>NUCLEOTIDE SEQUENCE</scope>
    <source>
        <strain evidence="2">NBRC 105414</strain>
    </source>
</reference>
<evidence type="ECO:0000256" key="1">
    <source>
        <dbReference type="SAM" id="MobiDB-lite"/>
    </source>
</evidence>
<evidence type="ECO:0000313" key="2">
    <source>
        <dbReference type="EMBL" id="KAJ2778836.1"/>
    </source>
</evidence>
<gene>
    <name evidence="2" type="ORF">H4R18_004358</name>
</gene>
<accession>A0A9W8HCH3</accession>
<sequence>MTEVIVHHVTPNEVNSDSYTIRKDILADVPKYANANLRYREALVKTFGFDDHTCYLRRASPPEFAFVSEDATVRQLPDHEEFALLTESRKTPSNDSGYSDASSMHSVE</sequence>
<evidence type="ECO:0000313" key="3">
    <source>
        <dbReference type="Proteomes" id="UP001140217"/>
    </source>
</evidence>